<keyword evidence="1" id="KW-0812">Transmembrane</keyword>
<organism evidence="2 3">
    <name type="scientific">Segatella copri</name>
    <dbReference type="NCBI Taxonomy" id="165179"/>
    <lineage>
        <taxon>Bacteria</taxon>
        <taxon>Pseudomonadati</taxon>
        <taxon>Bacteroidota</taxon>
        <taxon>Bacteroidia</taxon>
        <taxon>Bacteroidales</taxon>
        <taxon>Prevotellaceae</taxon>
        <taxon>Segatella</taxon>
    </lineage>
</organism>
<evidence type="ECO:0000313" key="2">
    <source>
        <dbReference type="EMBL" id="MQO08629.1"/>
    </source>
</evidence>
<feature type="transmembrane region" description="Helical" evidence="1">
    <location>
        <begin position="69"/>
        <end position="86"/>
    </location>
</feature>
<dbReference type="Proteomes" id="UP000405805">
    <property type="component" value="Unassembled WGS sequence"/>
</dbReference>
<dbReference type="AlphaFoldDB" id="A0AA91A3J5"/>
<evidence type="ECO:0000313" key="3">
    <source>
        <dbReference type="Proteomes" id="UP000405805"/>
    </source>
</evidence>
<dbReference type="EMBL" id="VZBP01000042">
    <property type="protein sequence ID" value="MQO08629.1"/>
    <property type="molecule type" value="Genomic_DNA"/>
</dbReference>
<sequence length="196" mass="22055">MEENFISKEMRNFISIELAQTLLNRADLRLSSSLEQLRKSTDRAYTLTGFLLTCCTGLTVCIVNTRNPILFLTASILWAGISYALWQMFAKVISIHGFKHAGSSARGYLQDKNIGYSKRHANGDLVAANEIYLKNCLLDSIEYAESAYQYNRQQLSNRCGVIDKAMRAIKWSVGADCLIALIIEVIKLLRFGMSLI</sequence>
<comment type="caution">
    <text evidence="2">The sequence shown here is derived from an EMBL/GenBank/DDBJ whole genome shotgun (WGS) entry which is preliminary data.</text>
</comment>
<proteinExistence type="predicted"/>
<accession>A0AA91A3J5</accession>
<protein>
    <submittedName>
        <fullName evidence="2">Uncharacterized protein</fullName>
    </submittedName>
</protein>
<feature type="transmembrane region" description="Helical" evidence="1">
    <location>
        <begin position="44"/>
        <end position="63"/>
    </location>
</feature>
<reference evidence="3" key="1">
    <citation type="submission" date="2019-09" db="EMBL/GenBank/DDBJ databases">
        <title>Distinct polysaccharide growth profiles of human intestinal Prevotella copri isolates.</title>
        <authorList>
            <person name="Fehlner-Peach H."/>
            <person name="Magnabosco C."/>
            <person name="Raghavan V."/>
            <person name="Scher J.U."/>
            <person name="Tett A."/>
            <person name="Cox L.M."/>
            <person name="Gottsegen C."/>
            <person name="Watters A."/>
            <person name="Wiltshire- Gordon J.D."/>
            <person name="Segata N."/>
            <person name="Bonneau R."/>
            <person name="Littman D.R."/>
        </authorList>
    </citation>
    <scope>NUCLEOTIDE SEQUENCE [LARGE SCALE GENOMIC DNA]</scope>
    <source>
        <strain evidence="3">iA624</strain>
    </source>
</reference>
<keyword evidence="1" id="KW-0472">Membrane</keyword>
<name>A0AA91A3J5_9BACT</name>
<dbReference type="RefSeq" id="WP_153096247.1">
    <property type="nucleotide sequence ID" value="NZ_VZBP01000042.1"/>
</dbReference>
<keyword evidence="1" id="KW-1133">Transmembrane helix</keyword>
<gene>
    <name evidence="2" type="ORF">F7D57_02585</name>
</gene>
<evidence type="ECO:0000256" key="1">
    <source>
        <dbReference type="SAM" id="Phobius"/>
    </source>
</evidence>